<evidence type="ECO:0000313" key="1">
    <source>
        <dbReference type="EMBL" id="CDI53550.1"/>
    </source>
</evidence>
<dbReference type="EMBL" id="HG529582">
    <property type="protein sequence ID" value="CDI53550.1"/>
    <property type="molecule type" value="Genomic_DNA"/>
</dbReference>
<reference evidence="1" key="1">
    <citation type="journal article" date="2014" name="Genome Biol. Evol.">
        <title>Gene Loss Rather Than Gene Gain Is Associated with a Host Jump from Monocots to Dicots in the Smut Fungus Melanopsichium pennsylvanicum.</title>
        <authorList>
            <person name="Sharma R."/>
            <person name="Mishra B."/>
            <person name="Runge F."/>
            <person name="Thines M."/>
        </authorList>
    </citation>
    <scope>NUCLEOTIDE SEQUENCE</scope>
    <source>
        <strain evidence="1">4</strain>
    </source>
</reference>
<dbReference type="AlphaFoldDB" id="A0A077QUE5"/>
<protein>
    <submittedName>
        <fullName evidence="1">Uncharacterized protein</fullName>
    </submittedName>
</protein>
<organism evidence="1">
    <name type="scientific">Melanopsichium pennsylvanicum 4</name>
    <dbReference type="NCBI Taxonomy" id="1398559"/>
    <lineage>
        <taxon>Eukaryota</taxon>
        <taxon>Fungi</taxon>
        <taxon>Dikarya</taxon>
        <taxon>Basidiomycota</taxon>
        <taxon>Ustilaginomycotina</taxon>
        <taxon>Ustilaginomycetes</taxon>
        <taxon>Ustilaginales</taxon>
        <taxon>Ustilaginaceae</taxon>
        <taxon>Melanopsichium</taxon>
    </lineage>
</organism>
<proteinExistence type="predicted"/>
<name>A0A077QUE5_9BASI</name>
<sequence length="40" mass="4661">MTMHRPPLLLTPQDGFGRFSTNSMPSRLMQFVCRSYQMPT</sequence>
<accession>A0A077QUE5</accession>